<keyword evidence="3 7" id="KW-0812">Transmembrane</keyword>
<keyword evidence="5 7" id="KW-0472">Membrane</keyword>
<dbReference type="Pfam" id="PF12704">
    <property type="entry name" value="MacB_PCD"/>
    <property type="match status" value="1"/>
</dbReference>
<evidence type="ECO:0000259" key="8">
    <source>
        <dbReference type="Pfam" id="PF02687"/>
    </source>
</evidence>
<dbReference type="InterPro" id="IPR003838">
    <property type="entry name" value="ABC3_permease_C"/>
</dbReference>
<evidence type="ECO:0000256" key="1">
    <source>
        <dbReference type="ARBA" id="ARBA00004651"/>
    </source>
</evidence>
<feature type="transmembrane region" description="Helical" evidence="7">
    <location>
        <begin position="281"/>
        <end position="305"/>
    </location>
</feature>
<dbReference type="eggNOG" id="COG0577">
    <property type="taxonomic scope" value="Bacteria"/>
</dbReference>
<evidence type="ECO:0000256" key="3">
    <source>
        <dbReference type="ARBA" id="ARBA00022692"/>
    </source>
</evidence>
<dbReference type="Pfam" id="PF02687">
    <property type="entry name" value="FtsX"/>
    <property type="match status" value="1"/>
</dbReference>
<dbReference type="InterPro" id="IPR050250">
    <property type="entry name" value="Macrolide_Exporter_MacB"/>
</dbReference>
<proteinExistence type="inferred from homology"/>
<dbReference type="AlphaFoldDB" id="A0A069CXJ7"/>
<comment type="caution">
    <text evidence="10">The sequence shown here is derived from an EMBL/GenBank/DDBJ whole genome shotgun (WGS) entry which is preliminary data.</text>
</comment>
<feature type="transmembrane region" description="Helical" evidence="7">
    <location>
        <begin position="20"/>
        <end position="44"/>
    </location>
</feature>
<feature type="domain" description="ABC3 transporter permease C-terminal" evidence="8">
    <location>
        <begin position="284"/>
        <end position="411"/>
    </location>
</feature>
<evidence type="ECO:0000313" key="10">
    <source>
        <dbReference type="EMBL" id="GAK34962.1"/>
    </source>
</evidence>
<evidence type="ECO:0000259" key="9">
    <source>
        <dbReference type="Pfam" id="PF12704"/>
    </source>
</evidence>
<comment type="similarity">
    <text evidence="6">Belongs to the ABC-4 integral membrane protein family.</text>
</comment>
<dbReference type="RefSeq" id="WP_024995261.1">
    <property type="nucleotide sequence ID" value="NZ_ATZI01000001.1"/>
</dbReference>
<evidence type="ECO:0000256" key="6">
    <source>
        <dbReference type="ARBA" id="ARBA00038076"/>
    </source>
</evidence>
<evidence type="ECO:0000256" key="7">
    <source>
        <dbReference type="SAM" id="Phobius"/>
    </source>
</evidence>
<keyword evidence="4 7" id="KW-1133">Transmembrane helix</keyword>
<reference evidence="10 11" key="1">
    <citation type="journal article" date="2015" name="Microbes Environ.">
        <title>Distribution and evolution of nitrogen fixation genes in the phylum bacteroidetes.</title>
        <authorList>
            <person name="Inoue J."/>
            <person name="Oshima K."/>
            <person name="Suda W."/>
            <person name="Sakamoto M."/>
            <person name="Iino T."/>
            <person name="Noda S."/>
            <person name="Hongoh Y."/>
            <person name="Hattori M."/>
            <person name="Ohkuma M."/>
        </authorList>
    </citation>
    <scope>NUCLEOTIDE SEQUENCE [LARGE SCALE GENOMIC DNA]</scope>
    <source>
        <strain evidence="10 11">JCM 15093</strain>
    </source>
</reference>
<feature type="transmembrane region" description="Helical" evidence="7">
    <location>
        <begin position="325"/>
        <end position="351"/>
    </location>
</feature>
<dbReference type="PANTHER" id="PTHR30572">
    <property type="entry name" value="MEMBRANE COMPONENT OF TRANSPORTER-RELATED"/>
    <property type="match status" value="1"/>
</dbReference>
<evidence type="ECO:0000256" key="4">
    <source>
        <dbReference type="ARBA" id="ARBA00022989"/>
    </source>
</evidence>
<protein>
    <submittedName>
        <fullName evidence="10">ABC transporter permease protein</fullName>
    </submittedName>
</protein>
<dbReference type="EMBL" id="BAJS01000001">
    <property type="protein sequence ID" value="GAK34962.1"/>
    <property type="molecule type" value="Genomic_DNA"/>
</dbReference>
<name>A0A069CXJ7_9BACE</name>
<dbReference type="OrthoDB" id="9770036at2"/>
<dbReference type="InterPro" id="IPR025857">
    <property type="entry name" value="MacB_PCD"/>
</dbReference>
<keyword evidence="11" id="KW-1185">Reference proteome</keyword>
<accession>A0A069CXJ7</accession>
<evidence type="ECO:0000256" key="2">
    <source>
        <dbReference type="ARBA" id="ARBA00022475"/>
    </source>
</evidence>
<dbReference type="Proteomes" id="UP000027601">
    <property type="component" value="Unassembled WGS sequence"/>
</dbReference>
<evidence type="ECO:0000313" key="11">
    <source>
        <dbReference type="Proteomes" id="UP000027601"/>
    </source>
</evidence>
<dbReference type="GO" id="GO:0022857">
    <property type="term" value="F:transmembrane transporter activity"/>
    <property type="evidence" value="ECO:0007669"/>
    <property type="project" value="TreeGrafter"/>
</dbReference>
<sequence>MIDIWQEIYGTIRRNKLRTFLTGFAVAWGIFMLIVLLGAGNGLIHAFEASSSDMAMNSIKIFPGRTSKSYDGLKEGRRIRLNNEDVDITAKNFRKNVITAGATVEQGSVNISHGKEYVNVTLNGVYPDYTEVERVKSAGGRFINHIDIQERRKVIVINKKTADILFPRGQQAMGQFINGNGTAYQIVGLYENKEDRDTREAYVPFTTLQLIYNKGDTLNDIIFTTKELNTEEANETFEKDYRKAIGAHHRFDATDDGAIWIWNRFTQYLQQQKGMNILRTAIWIIGIFTLLSGIVGVSNIMLITVKERTREFGIRKALGAKPSSILWLIIIESVVITTLFGYIGMVAGIGATEYMNMVAGSQTMDTGMWTETVFLDPTVDVKIAIQATLTLIIAGTLAGFFPAKKAVSISPIEALRAE</sequence>
<comment type="subcellular location">
    <subcellularLocation>
        <location evidence="1">Cell membrane</location>
        <topology evidence="1">Multi-pass membrane protein</topology>
    </subcellularLocation>
</comment>
<feature type="domain" description="MacB-like periplasmic core" evidence="9">
    <location>
        <begin position="19"/>
        <end position="235"/>
    </location>
</feature>
<organism evidence="10 11">
    <name type="scientific">Bacteroides graminisolvens DSM 19988 = JCM 15093</name>
    <dbReference type="NCBI Taxonomy" id="1121097"/>
    <lineage>
        <taxon>Bacteria</taxon>
        <taxon>Pseudomonadati</taxon>
        <taxon>Bacteroidota</taxon>
        <taxon>Bacteroidia</taxon>
        <taxon>Bacteroidales</taxon>
        <taxon>Bacteroidaceae</taxon>
        <taxon>Bacteroides</taxon>
    </lineage>
</organism>
<keyword evidence="2" id="KW-1003">Cell membrane</keyword>
<dbReference type="STRING" id="1121097.GCA_000428125_00491"/>
<gene>
    <name evidence="10" type="ORF">JCM15093_35</name>
</gene>
<evidence type="ECO:0000256" key="5">
    <source>
        <dbReference type="ARBA" id="ARBA00023136"/>
    </source>
</evidence>
<dbReference type="PANTHER" id="PTHR30572:SF4">
    <property type="entry name" value="ABC TRANSPORTER PERMEASE YTRF"/>
    <property type="match status" value="1"/>
</dbReference>
<dbReference type="GO" id="GO:0005886">
    <property type="term" value="C:plasma membrane"/>
    <property type="evidence" value="ECO:0007669"/>
    <property type="project" value="UniProtKB-SubCell"/>
</dbReference>
<feature type="transmembrane region" description="Helical" evidence="7">
    <location>
        <begin position="383"/>
        <end position="401"/>
    </location>
</feature>